<feature type="binding site" evidence="3">
    <location>
        <position position="128"/>
    </location>
    <ligand>
        <name>substrate</name>
    </ligand>
</feature>
<name>A0A0F4GMJ5_9PEZI</name>
<accession>A0A0F4GMJ5</accession>
<dbReference type="PRINTS" id="PR01790">
    <property type="entry name" value="SMP30FAMILY"/>
</dbReference>
<feature type="binding site" evidence="3">
    <location>
        <position position="231"/>
    </location>
    <ligand>
        <name>a divalent metal cation</name>
        <dbReference type="ChEBI" id="CHEBI:60240"/>
    </ligand>
</feature>
<dbReference type="PANTHER" id="PTHR10907:SF47">
    <property type="entry name" value="REGUCALCIN"/>
    <property type="match status" value="1"/>
</dbReference>
<feature type="compositionally biased region" description="Basic and acidic residues" evidence="4">
    <location>
        <begin position="103"/>
        <end position="113"/>
    </location>
</feature>
<feature type="active site" description="Proton donor/acceptor" evidence="2">
    <location>
        <position position="231"/>
    </location>
</feature>
<dbReference type="GO" id="GO:0005509">
    <property type="term" value="F:calcium ion binding"/>
    <property type="evidence" value="ECO:0007669"/>
    <property type="project" value="TreeGrafter"/>
</dbReference>
<feature type="binding site" evidence="3">
    <location>
        <position position="179"/>
    </location>
    <ligand>
        <name>a divalent metal cation</name>
        <dbReference type="ChEBI" id="CHEBI:60240"/>
    </ligand>
</feature>
<dbReference type="OrthoDB" id="423498at2759"/>
<dbReference type="InterPro" id="IPR011042">
    <property type="entry name" value="6-blade_b-propeller_TolB-like"/>
</dbReference>
<sequence>MPEIKRYKVTEPFLDLNCGLGEAPHWEPSRGSSLRFVDIVKLKLHTVNAGDASSHKQWSLPYSIGVTADIEGNDTEFVFGGKSGYGIMERETGKVRMIKDMWTDEERKDDGGGKPKVGKNRQDRMRSNDGAVDVAGRFYVGSMNDQDLVGENFTDEGVLFRLDPDLSLHRVKEGVTIPNGMSWTADNKTMYFTDSPSGKIMTYPYDLATGNIDFSAGKTFFTCPVEGGVPDGHIQDIEGHLWVACHGTSKVFRVNPSGQIVAEIELPTRCVTCPTFVGTELYITSAEEQDPEKYPESKKYQGGLFRVDVGVKGRPLNKFKLTIKA</sequence>
<evidence type="ECO:0000259" key="5">
    <source>
        <dbReference type="Pfam" id="PF08450"/>
    </source>
</evidence>
<evidence type="ECO:0000256" key="4">
    <source>
        <dbReference type="SAM" id="MobiDB-lite"/>
    </source>
</evidence>
<evidence type="ECO:0000256" key="2">
    <source>
        <dbReference type="PIRSR" id="PIRSR605511-1"/>
    </source>
</evidence>
<evidence type="ECO:0000313" key="7">
    <source>
        <dbReference type="Proteomes" id="UP000033647"/>
    </source>
</evidence>
<dbReference type="InterPro" id="IPR005511">
    <property type="entry name" value="SMP-30"/>
</dbReference>
<dbReference type="PANTHER" id="PTHR10907">
    <property type="entry name" value="REGUCALCIN"/>
    <property type="match status" value="1"/>
</dbReference>
<dbReference type="Pfam" id="PF08450">
    <property type="entry name" value="SGL"/>
    <property type="match status" value="1"/>
</dbReference>
<dbReference type="GO" id="GO:0004341">
    <property type="term" value="F:gluconolactonase activity"/>
    <property type="evidence" value="ECO:0007669"/>
    <property type="project" value="TreeGrafter"/>
</dbReference>
<proteinExistence type="inferred from homology"/>
<feature type="domain" description="SMP-30/Gluconolactonase/LRE-like region" evidence="5">
    <location>
        <begin position="20"/>
        <end position="286"/>
    </location>
</feature>
<feature type="binding site" evidence="3">
    <location>
        <position position="22"/>
    </location>
    <ligand>
        <name>a divalent metal cation</name>
        <dbReference type="ChEBI" id="CHEBI:60240"/>
    </ligand>
</feature>
<dbReference type="Gene3D" id="2.120.10.30">
    <property type="entry name" value="TolB, C-terminal domain"/>
    <property type="match status" value="1"/>
</dbReference>
<protein>
    <submittedName>
        <fullName evidence="6">Calcium homeostasis protein Regucalcin</fullName>
    </submittedName>
</protein>
<gene>
    <name evidence="6" type="ORF">TI39_contig399g00016</name>
</gene>
<reference evidence="6 7" key="1">
    <citation type="submission" date="2015-03" db="EMBL/GenBank/DDBJ databases">
        <title>RNA-seq based gene annotation and comparative genomics of four Zymoseptoria species reveal species-specific pathogenicity related genes and transposable element activity.</title>
        <authorList>
            <person name="Grandaubert J."/>
            <person name="Bhattacharyya A."/>
            <person name="Stukenbrock E.H."/>
        </authorList>
    </citation>
    <scope>NUCLEOTIDE SEQUENCE [LARGE SCALE GENOMIC DNA]</scope>
    <source>
        <strain evidence="6 7">Zb18110</strain>
    </source>
</reference>
<comment type="caution">
    <text evidence="6">The sequence shown here is derived from an EMBL/GenBank/DDBJ whole genome shotgun (WGS) entry which is preliminary data.</text>
</comment>
<dbReference type="EMBL" id="LAFY01000391">
    <property type="protein sequence ID" value="KJX98649.1"/>
    <property type="molecule type" value="Genomic_DNA"/>
</dbReference>
<feature type="binding site" evidence="3">
    <location>
        <position position="126"/>
    </location>
    <ligand>
        <name>substrate</name>
    </ligand>
</feature>
<feature type="region of interest" description="Disordered" evidence="4">
    <location>
        <begin position="103"/>
        <end position="124"/>
    </location>
</feature>
<comment type="cofactor">
    <cofactor evidence="3">
        <name>Zn(2+)</name>
        <dbReference type="ChEBI" id="CHEBI:29105"/>
    </cofactor>
    <text evidence="3">Binds 1 divalent metal cation per subunit.</text>
</comment>
<dbReference type="AlphaFoldDB" id="A0A0F4GMJ5"/>
<keyword evidence="3" id="KW-0862">Zinc</keyword>
<dbReference type="SUPFAM" id="SSF63829">
    <property type="entry name" value="Calcium-dependent phosphotriesterase"/>
    <property type="match status" value="1"/>
</dbReference>
<comment type="similarity">
    <text evidence="1">Belongs to the SMP-30/CGR1 family.</text>
</comment>
<evidence type="ECO:0000313" key="6">
    <source>
        <dbReference type="EMBL" id="KJX98649.1"/>
    </source>
</evidence>
<dbReference type="Proteomes" id="UP000033647">
    <property type="component" value="Unassembled WGS sequence"/>
</dbReference>
<evidence type="ECO:0000256" key="3">
    <source>
        <dbReference type="PIRSR" id="PIRSR605511-2"/>
    </source>
</evidence>
<keyword evidence="3" id="KW-0479">Metal-binding</keyword>
<keyword evidence="7" id="KW-1185">Reference proteome</keyword>
<evidence type="ECO:0000256" key="1">
    <source>
        <dbReference type="ARBA" id="ARBA00008853"/>
    </source>
</evidence>
<dbReference type="InterPro" id="IPR013658">
    <property type="entry name" value="SGL"/>
</dbReference>
<organism evidence="6 7">
    <name type="scientific">Zymoseptoria brevis</name>
    <dbReference type="NCBI Taxonomy" id="1047168"/>
    <lineage>
        <taxon>Eukaryota</taxon>
        <taxon>Fungi</taxon>
        <taxon>Dikarya</taxon>
        <taxon>Ascomycota</taxon>
        <taxon>Pezizomycotina</taxon>
        <taxon>Dothideomycetes</taxon>
        <taxon>Dothideomycetidae</taxon>
        <taxon>Mycosphaerellales</taxon>
        <taxon>Mycosphaerellaceae</taxon>
        <taxon>Zymoseptoria</taxon>
    </lineage>
</organism>
<dbReference type="STRING" id="1047168.A0A0F4GMJ5"/>